<evidence type="ECO:0000313" key="2">
    <source>
        <dbReference type="EMBL" id="MVN22257.1"/>
    </source>
</evidence>
<reference evidence="2 3" key="1">
    <citation type="submission" date="2019-12" db="EMBL/GenBank/DDBJ databases">
        <title>Mucilaginibacter sp. HMF7410 genome sequencing and assembly.</title>
        <authorList>
            <person name="Kang H."/>
            <person name="Cha I."/>
            <person name="Kim H."/>
            <person name="Joh K."/>
        </authorList>
    </citation>
    <scope>NUCLEOTIDE SEQUENCE [LARGE SCALE GENOMIC DNA]</scope>
    <source>
        <strain evidence="2 3">HMF7410</strain>
    </source>
</reference>
<protein>
    <recommendedName>
        <fullName evidence="1">Trypsin-co-occurring domain-containing protein</fullName>
    </recommendedName>
</protein>
<accession>A0A7K1SYC6</accession>
<dbReference type="Proteomes" id="UP000462014">
    <property type="component" value="Unassembled WGS sequence"/>
</dbReference>
<keyword evidence="3" id="KW-1185">Reference proteome</keyword>
<organism evidence="2 3">
    <name type="scientific">Mucilaginibacter arboris</name>
    <dbReference type="NCBI Taxonomy" id="2682090"/>
    <lineage>
        <taxon>Bacteria</taxon>
        <taxon>Pseudomonadati</taxon>
        <taxon>Bacteroidota</taxon>
        <taxon>Sphingobacteriia</taxon>
        <taxon>Sphingobacteriales</taxon>
        <taxon>Sphingobacteriaceae</taxon>
        <taxon>Mucilaginibacter</taxon>
    </lineage>
</organism>
<dbReference type="Pfam" id="PF19493">
    <property type="entry name" value="Trypco1"/>
    <property type="match status" value="1"/>
</dbReference>
<name>A0A7K1SYC6_9SPHI</name>
<gene>
    <name evidence="2" type="ORF">GO621_12010</name>
</gene>
<dbReference type="AlphaFoldDB" id="A0A7K1SYC6"/>
<feature type="domain" description="Trypsin-co-occurring" evidence="1">
    <location>
        <begin position="9"/>
        <end position="106"/>
    </location>
</feature>
<proteinExistence type="predicted"/>
<evidence type="ECO:0000313" key="3">
    <source>
        <dbReference type="Proteomes" id="UP000462014"/>
    </source>
</evidence>
<dbReference type="InterPro" id="IPR045794">
    <property type="entry name" value="Trypco1"/>
</dbReference>
<sequence>MKNILQLEANDGSNIFVEISNEVQSEPMRGSITQNRGVIENVKEGFDQALYPLQQVSNSIINCIREISNSPKEVEVELGFKFTAKAGIILTSLDSEAHFRITLKWTNDK</sequence>
<dbReference type="NCBIfam" id="NF041216">
    <property type="entry name" value="CU044_2847_fam"/>
    <property type="match status" value="1"/>
</dbReference>
<dbReference type="EMBL" id="WPIK01000010">
    <property type="protein sequence ID" value="MVN22257.1"/>
    <property type="molecule type" value="Genomic_DNA"/>
</dbReference>
<dbReference type="RefSeq" id="WP_157567341.1">
    <property type="nucleotide sequence ID" value="NZ_WPIK01000010.1"/>
</dbReference>
<comment type="caution">
    <text evidence="2">The sequence shown here is derived from an EMBL/GenBank/DDBJ whole genome shotgun (WGS) entry which is preliminary data.</text>
</comment>
<evidence type="ECO:0000259" key="1">
    <source>
        <dbReference type="Pfam" id="PF19493"/>
    </source>
</evidence>